<proteinExistence type="predicted"/>
<keyword evidence="2" id="KW-1185">Reference proteome</keyword>
<dbReference type="OrthoDB" id="1263768at2759"/>
<dbReference type="PANTHER" id="PTHR47169:SF2">
    <property type="entry name" value="OS01G0541250 PROTEIN"/>
    <property type="match status" value="1"/>
</dbReference>
<dbReference type="PANTHER" id="PTHR47169">
    <property type="entry name" value="OS01G0541250 PROTEIN"/>
    <property type="match status" value="1"/>
</dbReference>
<evidence type="ECO:0000313" key="1">
    <source>
        <dbReference type="EMBL" id="VFQ91744.1"/>
    </source>
</evidence>
<sequence>MFLGVVGRPIISDEGEVLWDGKVGIFPFVESVEAKRKSKNREAGSLETKPISSVTKQVFKDMLIHTVIPAIQEKWPNFLSKEIVIQQDNARPHILGNDLEFVMASTTNGFQITLTNQPPSSPDLNILDLGFFRAIQSLKEQSAPSNVTELMNAVQEAYNQFSAHTLNKVWLSYQHVMQEVMKVEGGNNYKVPHMGKDAMHRNGTLPYVLQLEEGLYERSMAVLGEQNGPAVPVVETHEVLLGQFILEEDEEIILQD</sequence>
<dbReference type="Gene3D" id="3.30.420.10">
    <property type="entry name" value="Ribonuclease H-like superfamily/Ribonuclease H"/>
    <property type="match status" value="1"/>
</dbReference>
<name>A0A484MVC4_9ASTE</name>
<accession>A0A484MVC4</accession>
<dbReference type="AlphaFoldDB" id="A0A484MVC4"/>
<reference evidence="1 2" key="1">
    <citation type="submission" date="2018-04" db="EMBL/GenBank/DDBJ databases">
        <authorList>
            <person name="Vogel A."/>
        </authorList>
    </citation>
    <scope>NUCLEOTIDE SEQUENCE [LARGE SCALE GENOMIC DNA]</scope>
</reference>
<organism evidence="1 2">
    <name type="scientific">Cuscuta campestris</name>
    <dbReference type="NCBI Taxonomy" id="132261"/>
    <lineage>
        <taxon>Eukaryota</taxon>
        <taxon>Viridiplantae</taxon>
        <taxon>Streptophyta</taxon>
        <taxon>Embryophyta</taxon>
        <taxon>Tracheophyta</taxon>
        <taxon>Spermatophyta</taxon>
        <taxon>Magnoliopsida</taxon>
        <taxon>eudicotyledons</taxon>
        <taxon>Gunneridae</taxon>
        <taxon>Pentapetalae</taxon>
        <taxon>asterids</taxon>
        <taxon>lamiids</taxon>
        <taxon>Solanales</taxon>
        <taxon>Convolvulaceae</taxon>
        <taxon>Cuscuteae</taxon>
        <taxon>Cuscuta</taxon>
        <taxon>Cuscuta subgen. Grammica</taxon>
        <taxon>Cuscuta sect. Cleistogrammica</taxon>
    </lineage>
</organism>
<protein>
    <submittedName>
        <fullName evidence="1">Uncharacterized protein</fullName>
    </submittedName>
</protein>
<dbReference type="Proteomes" id="UP000595140">
    <property type="component" value="Unassembled WGS sequence"/>
</dbReference>
<dbReference type="GO" id="GO:0003676">
    <property type="term" value="F:nucleic acid binding"/>
    <property type="evidence" value="ECO:0007669"/>
    <property type="project" value="InterPro"/>
</dbReference>
<evidence type="ECO:0000313" key="2">
    <source>
        <dbReference type="Proteomes" id="UP000595140"/>
    </source>
</evidence>
<dbReference type="InterPro" id="IPR036397">
    <property type="entry name" value="RNaseH_sf"/>
</dbReference>
<gene>
    <name evidence="1" type="ORF">CCAM_LOCUS33520</name>
</gene>
<dbReference type="EMBL" id="OOIL02004480">
    <property type="protein sequence ID" value="VFQ91744.1"/>
    <property type="molecule type" value="Genomic_DNA"/>
</dbReference>